<name>A0AAW0CRW7_9AGAR</name>
<dbReference type="AlphaFoldDB" id="A0AAW0CRW7"/>
<protein>
    <submittedName>
        <fullName evidence="2">Uncharacterized protein</fullName>
    </submittedName>
</protein>
<reference evidence="2 3" key="1">
    <citation type="journal article" date="2024" name="J Genomics">
        <title>Draft genome sequencing and assembly of Favolaschia claudopus CIRM-BRFM 2984 isolated from oak limbs.</title>
        <authorList>
            <person name="Navarro D."/>
            <person name="Drula E."/>
            <person name="Chaduli D."/>
            <person name="Cazenave R."/>
            <person name="Ahrendt S."/>
            <person name="Wang J."/>
            <person name="Lipzen A."/>
            <person name="Daum C."/>
            <person name="Barry K."/>
            <person name="Grigoriev I.V."/>
            <person name="Favel A."/>
            <person name="Rosso M.N."/>
            <person name="Martin F."/>
        </authorList>
    </citation>
    <scope>NUCLEOTIDE SEQUENCE [LARGE SCALE GENOMIC DNA]</scope>
    <source>
        <strain evidence="2 3">CIRM-BRFM 2984</strain>
    </source>
</reference>
<dbReference type="EMBL" id="JAWWNJ010000013">
    <property type="protein sequence ID" value="KAK7042022.1"/>
    <property type="molecule type" value="Genomic_DNA"/>
</dbReference>
<organism evidence="2 3">
    <name type="scientific">Favolaschia claudopus</name>
    <dbReference type="NCBI Taxonomy" id="2862362"/>
    <lineage>
        <taxon>Eukaryota</taxon>
        <taxon>Fungi</taxon>
        <taxon>Dikarya</taxon>
        <taxon>Basidiomycota</taxon>
        <taxon>Agaricomycotina</taxon>
        <taxon>Agaricomycetes</taxon>
        <taxon>Agaricomycetidae</taxon>
        <taxon>Agaricales</taxon>
        <taxon>Marasmiineae</taxon>
        <taxon>Mycenaceae</taxon>
        <taxon>Favolaschia</taxon>
    </lineage>
</organism>
<dbReference type="Proteomes" id="UP001362999">
    <property type="component" value="Unassembled WGS sequence"/>
</dbReference>
<sequence>MPSSLALPPQRDNELLPMHHRESGGSSRDVSGACCVTNLLTAPWCLVPRLITVSGRLSIDANTDYAAIDSQQEANSPIVYVRVSRQHPPLPTSLVGYGPDSRLSSP</sequence>
<gene>
    <name evidence="2" type="ORF">R3P38DRAFT_3178595</name>
</gene>
<evidence type="ECO:0000313" key="3">
    <source>
        <dbReference type="Proteomes" id="UP001362999"/>
    </source>
</evidence>
<accession>A0AAW0CRW7</accession>
<evidence type="ECO:0000256" key="1">
    <source>
        <dbReference type="SAM" id="MobiDB-lite"/>
    </source>
</evidence>
<evidence type="ECO:0000313" key="2">
    <source>
        <dbReference type="EMBL" id="KAK7042022.1"/>
    </source>
</evidence>
<comment type="caution">
    <text evidence="2">The sequence shown here is derived from an EMBL/GenBank/DDBJ whole genome shotgun (WGS) entry which is preliminary data.</text>
</comment>
<keyword evidence="3" id="KW-1185">Reference proteome</keyword>
<feature type="compositionally biased region" description="Basic and acidic residues" evidence="1">
    <location>
        <begin position="11"/>
        <end position="23"/>
    </location>
</feature>
<feature type="region of interest" description="Disordered" evidence="1">
    <location>
        <begin position="1"/>
        <end position="29"/>
    </location>
</feature>
<proteinExistence type="predicted"/>